<comment type="caution">
    <text evidence="5">The sequence shown here is derived from an EMBL/GenBank/DDBJ whole genome shotgun (WGS) entry which is preliminary data.</text>
</comment>
<evidence type="ECO:0000313" key="5">
    <source>
        <dbReference type="EMBL" id="MFC7372372.1"/>
    </source>
</evidence>
<evidence type="ECO:0000256" key="2">
    <source>
        <dbReference type="ARBA" id="ARBA00022801"/>
    </source>
</evidence>
<dbReference type="PRINTS" id="PR00502">
    <property type="entry name" value="NUDIXFAMILY"/>
</dbReference>
<dbReference type="InterPro" id="IPR015797">
    <property type="entry name" value="NUDIX_hydrolase-like_dom_sf"/>
</dbReference>
<dbReference type="InterPro" id="IPR000086">
    <property type="entry name" value="NUDIX_hydrolase_dom"/>
</dbReference>
<dbReference type="InterPro" id="IPR020084">
    <property type="entry name" value="NUDIX_hydrolase_CS"/>
</dbReference>
<keyword evidence="2 3" id="KW-0378">Hydrolase</keyword>
<sequence>MSNRNKRGKVWIAAAGLVIDEGKWLVVKKKYGGLKGKWSIPAGFVEEGETLDAAAVREVFEETGITAEAVSVLGVRTGVINSETSDNMVIFLLKRTGGSLRHAEDEIEEAAFLTEEELRLSPDSSLMIYFFLDSSTSPLHAELDPGSIFGYTSYKLFDTR</sequence>
<dbReference type="PANTHER" id="PTHR43046">
    <property type="entry name" value="GDP-MANNOSE MANNOSYL HYDROLASE"/>
    <property type="match status" value="1"/>
</dbReference>
<feature type="domain" description="Nudix hydrolase" evidence="4">
    <location>
        <begin position="9"/>
        <end position="135"/>
    </location>
</feature>
<comment type="similarity">
    <text evidence="3">Belongs to the Nudix hydrolase family.</text>
</comment>
<dbReference type="RefSeq" id="WP_379749896.1">
    <property type="nucleotide sequence ID" value="NZ_JBHTCP010000038.1"/>
</dbReference>
<comment type="cofactor">
    <cofactor evidence="1">
        <name>Mg(2+)</name>
        <dbReference type="ChEBI" id="CHEBI:18420"/>
    </cofactor>
</comment>
<name>A0ABW2NRA3_9BACL</name>
<evidence type="ECO:0000259" key="4">
    <source>
        <dbReference type="PROSITE" id="PS51462"/>
    </source>
</evidence>
<dbReference type="Proteomes" id="UP001596549">
    <property type="component" value="Unassembled WGS sequence"/>
</dbReference>
<protein>
    <submittedName>
        <fullName evidence="5">NUDIX domain-containing protein</fullName>
    </submittedName>
</protein>
<evidence type="ECO:0000256" key="3">
    <source>
        <dbReference type="RuleBase" id="RU003476"/>
    </source>
</evidence>
<gene>
    <name evidence="5" type="ORF">ACFQPF_11870</name>
</gene>
<dbReference type="Pfam" id="PF00293">
    <property type="entry name" value="NUDIX"/>
    <property type="match status" value="1"/>
</dbReference>
<dbReference type="PROSITE" id="PS51462">
    <property type="entry name" value="NUDIX"/>
    <property type="match status" value="1"/>
</dbReference>
<dbReference type="EMBL" id="JBHTCP010000038">
    <property type="protein sequence ID" value="MFC7372372.1"/>
    <property type="molecule type" value="Genomic_DNA"/>
</dbReference>
<evidence type="ECO:0000313" key="6">
    <source>
        <dbReference type="Proteomes" id="UP001596549"/>
    </source>
</evidence>
<dbReference type="PANTHER" id="PTHR43046:SF14">
    <property type="entry name" value="MUTT_NUDIX FAMILY PROTEIN"/>
    <property type="match status" value="1"/>
</dbReference>
<organism evidence="5 6">
    <name type="scientific">Fictibacillus iocasae</name>
    <dbReference type="NCBI Taxonomy" id="2715437"/>
    <lineage>
        <taxon>Bacteria</taxon>
        <taxon>Bacillati</taxon>
        <taxon>Bacillota</taxon>
        <taxon>Bacilli</taxon>
        <taxon>Bacillales</taxon>
        <taxon>Fictibacillaceae</taxon>
        <taxon>Fictibacillus</taxon>
    </lineage>
</organism>
<proteinExistence type="inferred from homology"/>
<evidence type="ECO:0000256" key="1">
    <source>
        <dbReference type="ARBA" id="ARBA00001946"/>
    </source>
</evidence>
<dbReference type="Gene3D" id="3.90.79.10">
    <property type="entry name" value="Nucleoside Triphosphate Pyrophosphohydrolase"/>
    <property type="match status" value="1"/>
</dbReference>
<dbReference type="SUPFAM" id="SSF55811">
    <property type="entry name" value="Nudix"/>
    <property type="match status" value="1"/>
</dbReference>
<keyword evidence="6" id="KW-1185">Reference proteome</keyword>
<dbReference type="InterPro" id="IPR020476">
    <property type="entry name" value="Nudix_hydrolase"/>
</dbReference>
<accession>A0ABW2NRA3</accession>
<reference evidence="6" key="1">
    <citation type="journal article" date="2019" name="Int. J. Syst. Evol. Microbiol.">
        <title>The Global Catalogue of Microorganisms (GCM) 10K type strain sequencing project: providing services to taxonomists for standard genome sequencing and annotation.</title>
        <authorList>
            <consortium name="The Broad Institute Genomics Platform"/>
            <consortium name="The Broad Institute Genome Sequencing Center for Infectious Disease"/>
            <person name="Wu L."/>
            <person name="Ma J."/>
        </authorList>
    </citation>
    <scope>NUCLEOTIDE SEQUENCE [LARGE SCALE GENOMIC DNA]</scope>
    <source>
        <strain evidence="6">NBRC 106396</strain>
    </source>
</reference>
<dbReference type="PROSITE" id="PS00893">
    <property type="entry name" value="NUDIX_BOX"/>
    <property type="match status" value="1"/>
</dbReference>